<evidence type="ECO:0000259" key="9">
    <source>
        <dbReference type="Pfam" id="PF01979"/>
    </source>
</evidence>
<dbReference type="OrthoDB" id="9776488at2"/>
<evidence type="ECO:0000256" key="1">
    <source>
        <dbReference type="ARBA" id="ARBA00010716"/>
    </source>
</evidence>
<keyword evidence="4 5" id="KW-0119">Carbohydrate metabolism</keyword>
<feature type="binding site" evidence="7">
    <location>
        <position position="241"/>
    </location>
    <ligand>
        <name>substrate</name>
    </ligand>
</feature>
<evidence type="ECO:0000313" key="11">
    <source>
        <dbReference type="Proteomes" id="UP000316313"/>
    </source>
</evidence>
<dbReference type="Gene3D" id="2.30.40.10">
    <property type="entry name" value="Urease, subunit C, domain 1"/>
    <property type="match status" value="1"/>
</dbReference>
<dbReference type="InterPro" id="IPR011059">
    <property type="entry name" value="Metal-dep_hydrolase_composite"/>
</dbReference>
<name>A0A4Y6UGL9_9PROT</name>
<evidence type="ECO:0000256" key="4">
    <source>
        <dbReference type="ARBA" id="ARBA00023277"/>
    </source>
</evidence>
<feature type="binding site" evidence="7">
    <location>
        <position position="217"/>
    </location>
    <ligand>
        <name>substrate</name>
    </ligand>
</feature>
<feature type="active site" description="Proton donor/acceptor" evidence="6">
    <location>
        <position position="263"/>
    </location>
</feature>
<keyword evidence="3 5" id="KW-0378">Hydrolase</keyword>
<dbReference type="EMBL" id="CP038141">
    <property type="protein sequence ID" value="QDH16709.1"/>
    <property type="molecule type" value="Genomic_DNA"/>
</dbReference>
<gene>
    <name evidence="10" type="primary">nagA</name>
    <name evidence="10" type="ORF">E3D00_03355</name>
</gene>
<dbReference type="NCBIfam" id="TIGR00221">
    <property type="entry name" value="nagA"/>
    <property type="match status" value="1"/>
</dbReference>
<dbReference type="GO" id="GO:0008448">
    <property type="term" value="F:N-acetylglucosamine-6-phosphate deacetylase activity"/>
    <property type="evidence" value="ECO:0007669"/>
    <property type="project" value="UniProtKB-EC"/>
</dbReference>
<keyword evidence="11" id="KW-1185">Reference proteome</keyword>
<dbReference type="Gene3D" id="3.20.20.140">
    <property type="entry name" value="Metal-dependent hydrolases"/>
    <property type="match status" value="1"/>
</dbReference>
<dbReference type="GO" id="GO:0006046">
    <property type="term" value="P:N-acetylglucosamine catabolic process"/>
    <property type="evidence" value="ECO:0007669"/>
    <property type="project" value="TreeGrafter"/>
</dbReference>
<proteinExistence type="inferred from homology"/>
<dbReference type="KEGG" id="ssam:E3D00_03355"/>
<organism evidence="10 11">
    <name type="scientific">Swingsia samuiensis</name>
    <dbReference type="NCBI Taxonomy" id="1293412"/>
    <lineage>
        <taxon>Bacteria</taxon>
        <taxon>Pseudomonadati</taxon>
        <taxon>Pseudomonadota</taxon>
        <taxon>Alphaproteobacteria</taxon>
        <taxon>Acetobacterales</taxon>
        <taxon>Acetobacteraceae</taxon>
        <taxon>Swingsia</taxon>
    </lineage>
</organism>
<dbReference type="PANTHER" id="PTHR11113">
    <property type="entry name" value="N-ACETYLGLUCOSAMINE-6-PHOSPHATE DEACETYLASE"/>
    <property type="match status" value="1"/>
</dbReference>
<evidence type="ECO:0000313" key="10">
    <source>
        <dbReference type="EMBL" id="QDH16709.1"/>
    </source>
</evidence>
<evidence type="ECO:0000256" key="2">
    <source>
        <dbReference type="ARBA" id="ARBA00022723"/>
    </source>
</evidence>
<accession>A0A4Y6UGL9</accession>
<dbReference type="InterPro" id="IPR006680">
    <property type="entry name" value="Amidohydro-rel"/>
</dbReference>
<comment type="cofactor">
    <cofactor evidence="8">
        <name>a divalent metal cation</name>
        <dbReference type="ChEBI" id="CHEBI:60240"/>
    </cofactor>
    <text evidence="8">Binds 1 divalent metal cation per subunit.</text>
</comment>
<feature type="binding site" evidence="8">
    <location>
        <position position="206"/>
    </location>
    <ligand>
        <name>Zn(2+)</name>
        <dbReference type="ChEBI" id="CHEBI:29105"/>
    </ligand>
</feature>
<dbReference type="PANTHER" id="PTHR11113:SF14">
    <property type="entry name" value="N-ACETYLGLUCOSAMINE-6-PHOSPHATE DEACETYLASE"/>
    <property type="match status" value="1"/>
</dbReference>
<protein>
    <submittedName>
        <fullName evidence="10">N-acetylglucosamine-6-phosphate deacetylase</fullName>
        <ecNumber evidence="10">3.5.1.25</ecNumber>
    </submittedName>
</protein>
<dbReference type="SUPFAM" id="SSF51338">
    <property type="entry name" value="Composite domain of metallo-dependent hydrolases"/>
    <property type="match status" value="1"/>
</dbReference>
<feature type="binding site" evidence="7">
    <location>
        <begin position="296"/>
        <end position="298"/>
    </location>
    <ligand>
        <name>substrate</name>
    </ligand>
</feature>
<evidence type="ECO:0000256" key="6">
    <source>
        <dbReference type="PIRSR" id="PIRSR038994-1"/>
    </source>
</evidence>
<dbReference type="AlphaFoldDB" id="A0A4Y6UGL9"/>
<evidence type="ECO:0000256" key="7">
    <source>
        <dbReference type="PIRSR" id="PIRSR038994-2"/>
    </source>
</evidence>
<sequence length="368" mass="40242">MPSINGALILPDKIINGQIDFQSHIEKIIELPHTLNQYILPGFIDCHVHGGNGYDTMDGITAIKHMSHFHMSHGTTTLLPTTITAPWSDIIHALHSIKEVMEHKTLNGPRIHGAHLEGPFINPLKRGAQPPFCILPTPRKIQEALQTECIKIITLAPEIEHAQEAMQTFSQHGIRVSLGHTLASYEETKNAICTICSSRGTPGATHLFNAMPSLSARTPGPIPAFLCDSVSYAELIFDNHHVHHANMQLALQTMQDRLFFVTDSMRGAGQPDGLSTLGGQGVFIKDGVARLENGTLAGSVLTLDQALRNAIKKGKNLLEAAKLVSTNAAHYLGLKDRGEIKEGLLADFTILNEKLEVCEVWINGQRKV</sequence>
<dbReference type="PIRSF" id="PIRSF038994">
    <property type="entry name" value="NagA"/>
    <property type="match status" value="1"/>
</dbReference>
<feature type="binding site" evidence="8">
    <location>
        <position position="180"/>
    </location>
    <ligand>
        <name>Zn(2+)</name>
        <dbReference type="ChEBI" id="CHEBI:29105"/>
    </ligand>
</feature>
<dbReference type="InterPro" id="IPR003764">
    <property type="entry name" value="GlcNAc_6-P_deAcase"/>
</dbReference>
<feature type="binding site" evidence="8">
    <location>
        <position position="117"/>
    </location>
    <ligand>
        <name>Zn(2+)</name>
        <dbReference type="ChEBI" id="CHEBI:29105"/>
    </ligand>
</feature>
<feature type="binding site" evidence="7">
    <location>
        <position position="128"/>
    </location>
    <ligand>
        <name>substrate</name>
    </ligand>
</feature>
<reference evidence="10 11" key="1">
    <citation type="submission" date="2019-03" db="EMBL/GenBank/DDBJ databases">
        <title>The complete genome sequence of Swingsia samuiensis NBRC107927(T).</title>
        <authorList>
            <person name="Chua K.-O."/>
            <person name="Chan K.-G."/>
            <person name="See-Too W.-S."/>
        </authorList>
    </citation>
    <scope>NUCLEOTIDE SEQUENCE [LARGE SCALE GENOMIC DNA]</scope>
    <source>
        <strain evidence="10 11">AH83</strain>
    </source>
</reference>
<dbReference type="EC" id="3.5.1.25" evidence="10"/>
<evidence type="ECO:0000256" key="3">
    <source>
        <dbReference type="ARBA" id="ARBA00022801"/>
    </source>
</evidence>
<dbReference type="Proteomes" id="UP000316313">
    <property type="component" value="Chromosome"/>
</dbReference>
<keyword evidence="2 8" id="KW-0479">Metal-binding</keyword>
<dbReference type="SUPFAM" id="SSF51556">
    <property type="entry name" value="Metallo-dependent hydrolases"/>
    <property type="match status" value="1"/>
</dbReference>
<evidence type="ECO:0000256" key="8">
    <source>
        <dbReference type="PIRSR" id="PIRSR038994-3"/>
    </source>
</evidence>
<dbReference type="GO" id="GO:0046872">
    <property type="term" value="F:metal ion binding"/>
    <property type="evidence" value="ECO:0007669"/>
    <property type="project" value="UniProtKB-KW"/>
</dbReference>
<feature type="domain" description="Amidohydrolase-related" evidence="9">
    <location>
        <begin position="38"/>
        <end position="365"/>
    </location>
</feature>
<feature type="binding site" evidence="7">
    <location>
        <begin position="209"/>
        <end position="210"/>
    </location>
    <ligand>
        <name>substrate</name>
    </ligand>
</feature>
<evidence type="ECO:0000256" key="5">
    <source>
        <dbReference type="PIRNR" id="PIRNR038994"/>
    </source>
</evidence>
<comment type="similarity">
    <text evidence="1 5">Belongs to the metallo-dependent hydrolases superfamily. NagA family.</text>
</comment>
<dbReference type="RefSeq" id="WP_141459926.1">
    <property type="nucleotide sequence ID" value="NZ_CP038141.1"/>
</dbReference>
<dbReference type="Pfam" id="PF01979">
    <property type="entry name" value="Amidohydro_1"/>
    <property type="match status" value="1"/>
</dbReference>
<dbReference type="InterPro" id="IPR032466">
    <property type="entry name" value="Metal_Hydrolase"/>
</dbReference>